<protein>
    <submittedName>
        <fullName evidence="2">Uncharacterized protein</fullName>
    </submittedName>
</protein>
<evidence type="ECO:0000256" key="1">
    <source>
        <dbReference type="SAM" id="SignalP"/>
    </source>
</evidence>
<evidence type="ECO:0000313" key="2">
    <source>
        <dbReference type="EMBL" id="MFC3101982.1"/>
    </source>
</evidence>
<comment type="caution">
    <text evidence="2">The sequence shown here is derived from an EMBL/GenBank/DDBJ whole genome shotgun (WGS) entry which is preliminary data.</text>
</comment>
<dbReference type="EMBL" id="JBHRSU010000036">
    <property type="protein sequence ID" value="MFC3101982.1"/>
    <property type="molecule type" value="Genomic_DNA"/>
</dbReference>
<accession>A0ABV7EJY6</accession>
<feature type="chain" id="PRO_5046005456" evidence="1">
    <location>
        <begin position="21"/>
        <end position="57"/>
    </location>
</feature>
<name>A0ABV7EJY6_9SPHN</name>
<sequence length="57" mass="5805">MSKQLAVSAAFSVFAMAAFALYVAPLHGFDGNEKGAPAYASAPLEGGSQTASTLINR</sequence>
<keyword evidence="1" id="KW-0732">Signal</keyword>
<dbReference type="Proteomes" id="UP001595378">
    <property type="component" value="Unassembled WGS sequence"/>
</dbReference>
<keyword evidence="3" id="KW-1185">Reference proteome</keyword>
<gene>
    <name evidence="2" type="ORF">ACFODK_13915</name>
</gene>
<reference evidence="3" key="1">
    <citation type="journal article" date="2019" name="Int. J. Syst. Evol. Microbiol.">
        <title>The Global Catalogue of Microorganisms (GCM) 10K type strain sequencing project: providing services to taxonomists for standard genome sequencing and annotation.</title>
        <authorList>
            <consortium name="The Broad Institute Genomics Platform"/>
            <consortium name="The Broad Institute Genome Sequencing Center for Infectious Disease"/>
            <person name="Wu L."/>
            <person name="Ma J."/>
        </authorList>
    </citation>
    <scope>NUCLEOTIDE SEQUENCE [LARGE SCALE GENOMIC DNA]</scope>
    <source>
        <strain evidence="3">KCTC 52606</strain>
    </source>
</reference>
<evidence type="ECO:0000313" key="3">
    <source>
        <dbReference type="Proteomes" id="UP001595378"/>
    </source>
</evidence>
<dbReference type="RefSeq" id="WP_336920099.1">
    <property type="nucleotide sequence ID" value="NZ_JBANRN010000014.1"/>
</dbReference>
<proteinExistence type="predicted"/>
<organism evidence="2 3">
    <name type="scientific">Alteraurantiacibacter lauratis</name>
    <dbReference type="NCBI Taxonomy" id="2054627"/>
    <lineage>
        <taxon>Bacteria</taxon>
        <taxon>Pseudomonadati</taxon>
        <taxon>Pseudomonadota</taxon>
        <taxon>Alphaproteobacteria</taxon>
        <taxon>Sphingomonadales</taxon>
        <taxon>Erythrobacteraceae</taxon>
        <taxon>Alteraurantiacibacter</taxon>
    </lineage>
</organism>
<feature type="signal peptide" evidence="1">
    <location>
        <begin position="1"/>
        <end position="20"/>
    </location>
</feature>